<reference evidence="3 4" key="1">
    <citation type="submission" date="2017-11" db="EMBL/GenBank/DDBJ databases">
        <title>Evolution of Phototrophy in the Chloroflexi Phylum Driven by Horizontal Gene Transfer.</title>
        <authorList>
            <person name="Ward L.M."/>
            <person name="Hemp J."/>
            <person name="Shih P.M."/>
            <person name="Mcglynn S.E."/>
            <person name="Fischer W."/>
        </authorList>
    </citation>
    <scope>NUCLEOTIDE SEQUENCE [LARGE SCALE GENOMIC DNA]</scope>
    <source>
        <strain evidence="3">CP2_2F</strain>
    </source>
</reference>
<dbReference type="GO" id="GO:0050126">
    <property type="term" value="F:N-carbamoylputrescine amidase activity"/>
    <property type="evidence" value="ECO:0007669"/>
    <property type="project" value="TreeGrafter"/>
</dbReference>
<dbReference type="PANTHER" id="PTHR43674:SF2">
    <property type="entry name" value="BETA-UREIDOPROPIONASE"/>
    <property type="match status" value="1"/>
</dbReference>
<dbReference type="EMBL" id="PGTK01000006">
    <property type="protein sequence ID" value="PJF30832.1"/>
    <property type="molecule type" value="Genomic_DNA"/>
</dbReference>
<dbReference type="PROSITE" id="PS50263">
    <property type="entry name" value="CN_HYDROLASE"/>
    <property type="match status" value="1"/>
</dbReference>
<dbReference type="InterPro" id="IPR050345">
    <property type="entry name" value="Aliph_Amidase/BUP"/>
</dbReference>
<accession>A0A2M8NZW3</accession>
<dbReference type="InterPro" id="IPR003010">
    <property type="entry name" value="C-N_Hydrolase"/>
</dbReference>
<dbReference type="PANTHER" id="PTHR43674">
    <property type="entry name" value="NITRILASE C965.09-RELATED"/>
    <property type="match status" value="1"/>
</dbReference>
<dbReference type="InterPro" id="IPR036526">
    <property type="entry name" value="C-N_Hydrolase_sf"/>
</dbReference>
<dbReference type="Gene3D" id="3.60.110.10">
    <property type="entry name" value="Carbon-nitrogen hydrolase"/>
    <property type="match status" value="1"/>
</dbReference>
<dbReference type="AlphaFoldDB" id="A0A2M8NZW3"/>
<sequence length="293" mass="33028">MHLTVGLAQIYPKIGDVAANLQKHLEQIAAAKAHGAQLLLFPELSLTGYNLQDLVYEVAMQPTADNPIFRQLLEASGDYDMDLMVGFVDTDRRARYFIGAAYLSGGKVVHVHHKVYLPTYTMFDEGRYFAWGDSVRAFDTRFGRFGMLICEDFWHASPPYLLWIDRADVFLFHSASPGRGLDASDRLGSARWVQLVNQAYGSLFTSYVLHCNRVGYEDGLNFWGGSTIIDPDGEIACAAPMHEPALCIHTIDLNQIRRTRTRLPLLRDERTALTARELARILNESPDRIFSGR</sequence>
<name>A0A2M8NZW3_9CHLR</name>
<organism evidence="3 4">
    <name type="scientific">Candidatus Thermofonsia Clade 1 bacterium</name>
    <dbReference type="NCBI Taxonomy" id="2364210"/>
    <lineage>
        <taxon>Bacteria</taxon>
        <taxon>Bacillati</taxon>
        <taxon>Chloroflexota</taxon>
        <taxon>Candidatus Thermofontia</taxon>
        <taxon>Candidatus Thermofonsia Clade 1</taxon>
    </lineage>
</organism>
<dbReference type="SUPFAM" id="SSF56317">
    <property type="entry name" value="Carbon-nitrogen hydrolase"/>
    <property type="match status" value="1"/>
</dbReference>
<dbReference type="CDD" id="cd07586">
    <property type="entry name" value="nitrilase_8"/>
    <property type="match status" value="1"/>
</dbReference>
<dbReference type="Pfam" id="PF00795">
    <property type="entry name" value="CN_hydrolase"/>
    <property type="match status" value="1"/>
</dbReference>
<proteinExistence type="predicted"/>
<evidence type="ECO:0000259" key="2">
    <source>
        <dbReference type="PROSITE" id="PS50263"/>
    </source>
</evidence>
<feature type="domain" description="CN hydrolase" evidence="2">
    <location>
        <begin position="3"/>
        <end position="253"/>
    </location>
</feature>
<dbReference type="Proteomes" id="UP000228921">
    <property type="component" value="Unassembled WGS sequence"/>
</dbReference>
<dbReference type="GO" id="GO:0033388">
    <property type="term" value="P:putrescine biosynthetic process from arginine"/>
    <property type="evidence" value="ECO:0007669"/>
    <property type="project" value="TreeGrafter"/>
</dbReference>
<evidence type="ECO:0000313" key="4">
    <source>
        <dbReference type="Proteomes" id="UP000228921"/>
    </source>
</evidence>
<evidence type="ECO:0000256" key="1">
    <source>
        <dbReference type="ARBA" id="ARBA00022801"/>
    </source>
</evidence>
<gene>
    <name evidence="3" type="ORF">CUN51_06505</name>
</gene>
<protein>
    <recommendedName>
        <fullName evidence="2">CN hydrolase domain-containing protein</fullName>
    </recommendedName>
</protein>
<keyword evidence="1" id="KW-0378">Hydrolase</keyword>
<evidence type="ECO:0000313" key="3">
    <source>
        <dbReference type="EMBL" id="PJF30832.1"/>
    </source>
</evidence>
<comment type="caution">
    <text evidence="3">The sequence shown here is derived from an EMBL/GenBank/DDBJ whole genome shotgun (WGS) entry which is preliminary data.</text>
</comment>